<keyword evidence="7" id="KW-1185">Reference proteome</keyword>
<keyword evidence="2" id="KW-0479">Metal-binding</keyword>
<evidence type="ECO:0000256" key="1">
    <source>
        <dbReference type="ARBA" id="ARBA00001947"/>
    </source>
</evidence>
<dbReference type="GO" id="GO:0016787">
    <property type="term" value="F:hydrolase activity"/>
    <property type="evidence" value="ECO:0007669"/>
    <property type="project" value="UniProtKB-KW"/>
</dbReference>
<evidence type="ECO:0000256" key="4">
    <source>
        <dbReference type="ARBA" id="ARBA00022833"/>
    </source>
</evidence>
<evidence type="ECO:0000313" key="7">
    <source>
        <dbReference type="Proteomes" id="UP000245998"/>
    </source>
</evidence>
<dbReference type="AlphaFoldDB" id="A0A2U1K3N9"/>
<evidence type="ECO:0000256" key="2">
    <source>
        <dbReference type="ARBA" id="ARBA00022723"/>
    </source>
</evidence>
<dbReference type="InterPro" id="IPR051453">
    <property type="entry name" value="MBL_Glyoxalase_II"/>
</dbReference>
<name>A0A2U1K3N9_9BACI</name>
<sequence>MSSLKVKCFTLGQLKTNCFVITDKINNNCVVIDPGEDPEPVLRYIKDKTVDYILLTHSHHDHIAGLNEIRKMTGGLVAIHHEEAQWLLEPNLNLSYQSKNPIVCNWPDIVLYGGEVIKWNNHLIKSIHTPGHSPGGTCYLIEQYLFSGDTLMEGVIGITYGVPYGNREKLKQSIRNKLFTLEDGIKVMPGHGNLTSIGMEKRYNLLPNVKSFSRD</sequence>
<dbReference type="Proteomes" id="UP000245998">
    <property type="component" value="Unassembled WGS sequence"/>
</dbReference>
<gene>
    <name evidence="6" type="ORF">DCC39_09140</name>
</gene>
<reference evidence="6 7" key="1">
    <citation type="submission" date="2018-04" db="EMBL/GenBank/DDBJ databases">
        <title>Camelliibacillus theae gen. nov., sp. nov., isolated from Pu'er tea.</title>
        <authorList>
            <person name="Niu L."/>
        </authorList>
    </citation>
    <scope>NUCLEOTIDE SEQUENCE [LARGE SCALE GENOMIC DNA]</scope>
    <source>
        <strain evidence="6 7">T8</strain>
    </source>
</reference>
<dbReference type="GO" id="GO:0046872">
    <property type="term" value="F:metal ion binding"/>
    <property type="evidence" value="ECO:0007669"/>
    <property type="project" value="UniProtKB-KW"/>
</dbReference>
<comment type="cofactor">
    <cofactor evidence="1">
        <name>Zn(2+)</name>
        <dbReference type="ChEBI" id="CHEBI:29105"/>
    </cofactor>
</comment>
<dbReference type="Pfam" id="PF00753">
    <property type="entry name" value="Lactamase_B"/>
    <property type="match status" value="1"/>
</dbReference>
<organism evidence="6 7">
    <name type="scientific">Pueribacillus theae</name>
    <dbReference type="NCBI Taxonomy" id="2171751"/>
    <lineage>
        <taxon>Bacteria</taxon>
        <taxon>Bacillati</taxon>
        <taxon>Bacillota</taxon>
        <taxon>Bacilli</taxon>
        <taxon>Bacillales</taxon>
        <taxon>Bacillaceae</taxon>
        <taxon>Pueribacillus</taxon>
    </lineage>
</organism>
<dbReference type="PANTHER" id="PTHR46233">
    <property type="entry name" value="HYDROXYACYLGLUTATHIONE HYDROLASE GLOC"/>
    <property type="match status" value="1"/>
</dbReference>
<evidence type="ECO:0000313" key="6">
    <source>
        <dbReference type="EMBL" id="PWA11794.1"/>
    </source>
</evidence>
<evidence type="ECO:0000256" key="3">
    <source>
        <dbReference type="ARBA" id="ARBA00022801"/>
    </source>
</evidence>
<keyword evidence="4" id="KW-0862">Zinc</keyword>
<accession>A0A2U1K3N9</accession>
<dbReference type="SUPFAM" id="SSF56281">
    <property type="entry name" value="Metallo-hydrolase/oxidoreductase"/>
    <property type="match status" value="1"/>
</dbReference>
<dbReference type="PANTHER" id="PTHR46233:SF3">
    <property type="entry name" value="HYDROXYACYLGLUTATHIONE HYDROLASE GLOC"/>
    <property type="match status" value="1"/>
</dbReference>
<comment type="caution">
    <text evidence="6">The sequence shown here is derived from an EMBL/GenBank/DDBJ whole genome shotgun (WGS) entry which is preliminary data.</text>
</comment>
<dbReference type="InterPro" id="IPR036866">
    <property type="entry name" value="RibonucZ/Hydroxyglut_hydro"/>
</dbReference>
<protein>
    <submittedName>
        <fullName evidence="6">MBL fold metallo-hydrolase</fullName>
    </submittedName>
</protein>
<dbReference type="InterPro" id="IPR001279">
    <property type="entry name" value="Metallo-B-lactamas"/>
</dbReference>
<proteinExistence type="predicted"/>
<feature type="domain" description="Metallo-beta-lactamase" evidence="5">
    <location>
        <begin position="15"/>
        <end position="191"/>
    </location>
</feature>
<dbReference type="Gene3D" id="3.60.15.10">
    <property type="entry name" value="Ribonuclease Z/Hydroxyacylglutathione hydrolase-like"/>
    <property type="match status" value="1"/>
</dbReference>
<dbReference type="SMART" id="SM00849">
    <property type="entry name" value="Lactamase_B"/>
    <property type="match status" value="1"/>
</dbReference>
<dbReference type="OrthoDB" id="9784009at2"/>
<dbReference type="RefSeq" id="WP_116554587.1">
    <property type="nucleotide sequence ID" value="NZ_QCZG01000016.1"/>
</dbReference>
<dbReference type="EMBL" id="QCZG01000016">
    <property type="protein sequence ID" value="PWA11794.1"/>
    <property type="molecule type" value="Genomic_DNA"/>
</dbReference>
<dbReference type="CDD" id="cd06262">
    <property type="entry name" value="metallo-hydrolase-like_MBL-fold"/>
    <property type="match status" value="1"/>
</dbReference>
<keyword evidence="3 6" id="KW-0378">Hydrolase</keyword>
<evidence type="ECO:0000259" key="5">
    <source>
        <dbReference type="SMART" id="SM00849"/>
    </source>
</evidence>